<keyword evidence="1" id="KW-0620">Polyamine biosynthesis</keyword>
<evidence type="ECO:0000256" key="2">
    <source>
        <dbReference type="SAM" id="Phobius"/>
    </source>
</evidence>
<feature type="transmembrane region" description="Helical" evidence="2">
    <location>
        <begin position="240"/>
        <end position="263"/>
    </location>
</feature>
<dbReference type="Proteomes" id="UP000321595">
    <property type="component" value="Chromosome"/>
</dbReference>
<protein>
    <recommendedName>
        <fullName evidence="5">Spermidine synthase</fullName>
    </recommendedName>
</protein>
<evidence type="ECO:0000256" key="1">
    <source>
        <dbReference type="ARBA" id="ARBA00023115"/>
    </source>
</evidence>
<feature type="transmembrane region" description="Helical" evidence="2">
    <location>
        <begin position="215"/>
        <end position="234"/>
    </location>
</feature>
<dbReference type="EMBL" id="CP042467">
    <property type="protein sequence ID" value="QED30229.1"/>
    <property type="molecule type" value="Genomic_DNA"/>
</dbReference>
<evidence type="ECO:0000313" key="4">
    <source>
        <dbReference type="Proteomes" id="UP000321595"/>
    </source>
</evidence>
<dbReference type="SUPFAM" id="SSF53335">
    <property type="entry name" value="S-adenosyl-L-methionine-dependent methyltransferases"/>
    <property type="match status" value="1"/>
</dbReference>
<feature type="transmembrane region" description="Helical" evidence="2">
    <location>
        <begin position="101"/>
        <end position="121"/>
    </location>
</feature>
<dbReference type="OrthoDB" id="9761985at2"/>
<accession>A0A5B8Y3I3</accession>
<proteinExistence type="predicted"/>
<evidence type="ECO:0008006" key="5">
    <source>
        <dbReference type="Google" id="ProtNLM"/>
    </source>
</evidence>
<feature type="transmembrane region" description="Helical" evidence="2">
    <location>
        <begin position="174"/>
        <end position="194"/>
    </location>
</feature>
<dbReference type="NCBIfam" id="NF037959">
    <property type="entry name" value="MFS_SpdSyn"/>
    <property type="match status" value="1"/>
</dbReference>
<feature type="transmembrane region" description="Helical" evidence="2">
    <location>
        <begin position="398"/>
        <end position="418"/>
    </location>
</feature>
<dbReference type="CDD" id="cd02440">
    <property type="entry name" value="AdoMet_MTases"/>
    <property type="match status" value="1"/>
</dbReference>
<dbReference type="AlphaFoldDB" id="A0A5B8Y3I3"/>
<keyword evidence="2" id="KW-0812">Transmembrane</keyword>
<dbReference type="PANTHER" id="PTHR43317">
    <property type="entry name" value="THERMOSPERMINE SYNTHASE ACAULIS5"/>
    <property type="match status" value="1"/>
</dbReference>
<dbReference type="Gene3D" id="3.40.50.150">
    <property type="entry name" value="Vaccinia Virus protein VP39"/>
    <property type="match status" value="1"/>
</dbReference>
<name>A0A5B8Y3I3_9DELT</name>
<keyword evidence="2" id="KW-1133">Transmembrane helix</keyword>
<feature type="transmembrane region" description="Helical" evidence="2">
    <location>
        <begin position="331"/>
        <end position="354"/>
    </location>
</feature>
<evidence type="ECO:0000313" key="3">
    <source>
        <dbReference type="EMBL" id="QED30229.1"/>
    </source>
</evidence>
<feature type="transmembrane region" description="Helical" evidence="2">
    <location>
        <begin position="142"/>
        <end position="162"/>
    </location>
</feature>
<organism evidence="3 4">
    <name type="scientific">Microvenator marinus</name>
    <dbReference type="NCBI Taxonomy" id="2600177"/>
    <lineage>
        <taxon>Bacteria</taxon>
        <taxon>Deltaproteobacteria</taxon>
        <taxon>Bradymonadales</taxon>
        <taxon>Microvenatoraceae</taxon>
        <taxon>Microvenator</taxon>
    </lineage>
</organism>
<dbReference type="InterPro" id="IPR029063">
    <property type="entry name" value="SAM-dependent_MTases_sf"/>
</dbReference>
<dbReference type="KEGG" id="bbae:FRD01_23955"/>
<feature type="transmembrane region" description="Helical" evidence="2">
    <location>
        <begin position="360"/>
        <end position="377"/>
    </location>
</feature>
<dbReference type="PANTHER" id="PTHR43317:SF1">
    <property type="entry name" value="THERMOSPERMINE SYNTHASE ACAULIS5"/>
    <property type="match status" value="1"/>
</dbReference>
<feature type="transmembrane region" description="Helical" evidence="2">
    <location>
        <begin position="272"/>
        <end position="292"/>
    </location>
</feature>
<sequence length="735" mass="82136">MKPAILFSFTIFISAFLLFFVQPLAGRMLLPTFGGSAIVWNASMMFFQALLLLGYIYAHFSIKRLGAKNQSKLHIALMIAAAVFLPLSIAPEAPQWDASPALFVIQTLLVSIGLPFFVLSASAPMLQSWYFSSDAPDAEDPYWLYVASNIGSLLALLTYPFLIEPFLSINEQKWVWTGGYALLVLSVFGASFFVKKAPAAEVTATAQTSSSWAERGLWTLLAFVPSSALLGYTAHITTDISAIPLFWVVPLALYMLSFVIVFARRQWIPSSVWVWLAFAALVPSAYAILLALLEPVGLLLGIQLFSLFTLSVAFHAILVDRKPSASNLTDFYVWMSVGGMLGGVFNTLVAPAIFDRMYELPITLALAFLLLSMHLPRPKFEPPSVSIGKAVRAKGMQTAFSVLVLATAAVGFVTYMQSVDEVFEFTNTMLLIGILTPFALWFVHPILAGFAAATVCMVLPMGYQHQNILMQMRSPYAIHEVREFSSSVGQFHSLYHGRIQHGVQATHPELSRLPLSYYHTSSPIGEVMAIREDFYDVTPVAVLGLGIGTMATYVRPGMEMTFFEIDPQIEKIARDAEYFTYLERCGEQCKVVLGDARLSLQEQPKGKYGLLVLDAYSSDAVPVHLLSKEAIELYMSLLRPGGYMLFHVSNRYVNVRQIVVNTAAELGYVSYFQDHWPRETKLEELMVNSSEWVMVGRNKKDLELQIFDPRWEEQEPDGRPAWTDDWANLWVYMAW</sequence>
<feature type="transmembrane region" description="Helical" evidence="2">
    <location>
        <begin position="5"/>
        <end position="25"/>
    </location>
</feature>
<feature type="transmembrane region" description="Helical" evidence="2">
    <location>
        <begin position="298"/>
        <end position="319"/>
    </location>
</feature>
<dbReference type="GO" id="GO:0006596">
    <property type="term" value="P:polyamine biosynthetic process"/>
    <property type="evidence" value="ECO:0007669"/>
    <property type="project" value="UniProtKB-KW"/>
</dbReference>
<feature type="transmembrane region" description="Helical" evidence="2">
    <location>
        <begin position="72"/>
        <end position="89"/>
    </location>
</feature>
<gene>
    <name evidence="3" type="ORF">FRD01_23955</name>
</gene>
<keyword evidence="2" id="KW-0472">Membrane</keyword>
<dbReference type="RefSeq" id="WP_146963737.1">
    <property type="nucleotide sequence ID" value="NZ_CP042467.1"/>
</dbReference>
<feature type="transmembrane region" description="Helical" evidence="2">
    <location>
        <begin position="438"/>
        <end position="463"/>
    </location>
</feature>
<reference evidence="3 4" key="1">
    <citation type="submission" date="2019-08" db="EMBL/GenBank/DDBJ databases">
        <authorList>
            <person name="Liang Q."/>
        </authorList>
    </citation>
    <scope>NUCLEOTIDE SEQUENCE [LARGE SCALE GENOMIC DNA]</scope>
    <source>
        <strain evidence="3 4">V1718</strain>
    </source>
</reference>
<feature type="transmembrane region" description="Helical" evidence="2">
    <location>
        <begin position="37"/>
        <end position="60"/>
    </location>
</feature>
<keyword evidence="4" id="KW-1185">Reference proteome</keyword>